<keyword evidence="15" id="KW-1185">Reference proteome</keyword>
<comment type="subcellular location">
    <subcellularLocation>
        <location evidence="2">Secreted</location>
    </subcellularLocation>
</comment>
<reference evidence="14 15" key="1">
    <citation type="submission" date="2016-12" db="EMBL/GenBank/DDBJ databases">
        <title>Domibacillus antri genome sequencing.</title>
        <authorList>
            <person name="Verma A."/>
            <person name="Krishnamurthi S."/>
        </authorList>
    </citation>
    <scope>NUCLEOTIDE SEQUENCE [LARGE SCALE GENOMIC DNA]</scope>
    <source>
        <strain evidence="14 15">XD80</strain>
    </source>
</reference>
<evidence type="ECO:0000259" key="13">
    <source>
        <dbReference type="PROSITE" id="PS51272"/>
    </source>
</evidence>
<dbReference type="GO" id="GO:0004252">
    <property type="term" value="F:serine-type endopeptidase activity"/>
    <property type="evidence" value="ECO:0007669"/>
    <property type="project" value="UniProtKB-UniRule"/>
</dbReference>
<dbReference type="InterPro" id="IPR037045">
    <property type="entry name" value="S8pro/Inhibitor_I9_sf"/>
</dbReference>
<dbReference type="Pfam" id="PF00395">
    <property type="entry name" value="SLH"/>
    <property type="match status" value="3"/>
</dbReference>
<evidence type="ECO:0000256" key="5">
    <source>
        <dbReference type="ARBA" id="ARBA00022670"/>
    </source>
</evidence>
<keyword evidence="4" id="KW-0964">Secreted</keyword>
<dbReference type="Gene3D" id="3.40.50.200">
    <property type="entry name" value="Peptidase S8/S53 domain"/>
    <property type="match status" value="1"/>
</dbReference>
<dbReference type="STRING" id="1714264.BTO30_01635"/>
<dbReference type="InterPro" id="IPR036852">
    <property type="entry name" value="Peptidase_S8/S53_dom_sf"/>
</dbReference>
<keyword evidence="5 11" id="KW-0645">Protease</keyword>
<dbReference type="PROSITE" id="PS51272">
    <property type="entry name" value="SLH"/>
    <property type="match status" value="3"/>
</dbReference>
<keyword evidence="10" id="KW-0106">Calcium</keyword>
<keyword evidence="7" id="KW-0732">Signal</keyword>
<dbReference type="SUPFAM" id="SSF52743">
    <property type="entry name" value="Subtilisin-like"/>
    <property type="match status" value="1"/>
</dbReference>
<dbReference type="InterPro" id="IPR015500">
    <property type="entry name" value="Peptidase_S8_subtilisin-rel"/>
</dbReference>
<dbReference type="Gene3D" id="3.30.70.80">
    <property type="entry name" value="Peptidase S8 propeptide/proteinase inhibitor I9"/>
    <property type="match status" value="1"/>
</dbReference>
<dbReference type="InterPro" id="IPR001119">
    <property type="entry name" value="SLH_dom"/>
</dbReference>
<organism evidence="14 15">
    <name type="scientific">Domibacillus antri</name>
    <dbReference type="NCBI Taxonomy" id="1714264"/>
    <lineage>
        <taxon>Bacteria</taxon>
        <taxon>Bacillati</taxon>
        <taxon>Bacillota</taxon>
        <taxon>Bacilli</taxon>
        <taxon>Bacillales</taxon>
        <taxon>Bacillaceae</taxon>
        <taxon>Domibacillus</taxon>
    </lineage>
</organism>
<dbReference type="InterPro" id="IPR050131">
    <property type="entry name" value="Peptidase_S8_subtilisin-like"/>
</dbReference>
<evidence type="ECO:0000256" key="4">
    <source>
        <dbReference type="ARBA" id="ARBA00022525"/>
    </source>
</evidence>
<dbReference type="Pfam" id="PF00082">
    <property type="entry name" value="Peptidase_S8"/>
    <property type="match status" value="1"/>
</dbReference>
<dbReference type="AlphaFoldDB" id="A0A1Q8Q9X6"/>
<evidence type="ECO:0000256" key="11">
    <source>
        <dbReference type="PROSITE-ProRule" id="PRU01240"/>
    </source>
</evidence>
<dbReference type="PROSITE" id="PS51892">
    <property type="entry name" value="SUBTILASE"/>
    <property type="match status" value="1"/>
</dbReference>
<dbReference type="GO" id="GO:0046872">
    <property type="term" value="F:metal ion binding"/>
    <property type="evidence" value="ECO:0007669"/>
    <property type="project" value="UniProtKB-KW"/>
</dbReference>
<accession>A0A1Q8Q9X6</accession>
<evidence type="ECO:0000256" key="8">
    <source>
        <dbReference type="ARBA" id="ARBA00022801"/>
    </source>
</evidence>
<keyword evidence="6" id="KW-0479">Metal-binding</keyword>
<evidence type="ECO:0000256" key="2">
    <source>
        <dbReference type="ARBA" id="ARBA00004613"/>
    </source>
</evidence>
<evidence type="ECO:0000256" key="3">
    <source>
        <dbReference type="ARBA" id="ARBA00011073"/>
    </source>
</evidence>
<comment type="similarity">
    <text evidence="3 11 12">Belongs to the peptidase S8 family.</text>
</comment>
<evidence type="ECO:0000256" key="1">
    <source>
        <dbReference type="ARBA" id="ARBA00001913"/>
    </source>
</evidence>
<dbReference type="OrthoDB" id="9798386at2"/>
<evidence type="ECO:0000256" key="6">
    <source>
        <dbReference type="ARBA" id="ARBA00022723"/>
    </source>
</evidence>
<dbReference type="InterPro" id="IPR023827">
    <property type="entry name" value="Peptidase_S8_Asp-AS"/>
</dbReference>
<keyword evidence="9 11" id="KW-0720">Serine protease</keyword>
<feature type="domain" description="SLH" evidence="13">
    <location>
        <begin position="471"/>
        <end position="530"/>
    </location>
</feature>
<dbReference type="PROSITE" id="PS00137">
    <property type="entry name" value="SUBTILASE_HIS"/>
    <property type="match status" value="1"/>
</dbReference>
<dbReference type="CDD" id="cd07477">
    <property type="entry name" value="Peptidases_S8_Subtilisin_subset"/>
    <property type="match status" value="1"/>
</dbReference>
<feature type="domain" description="SLH" evidence="13">
    <location>
        <begin position="595"/>
        <end position="648"/>
    </location>
</feature>
<dbReference type="Proteomes" id="UP000185568">
    <property type="component" value="Unassembled WGS sequence"/>
</dbReference>
<evidence type="ECO:0000256" key="10">
    <source>
        <dbReference type="ARBA" id="ARBA00022837"/>
    </source>
</evidence>
<evidence type="ECO:0000256" key="12">
    <source>
        <dbReference type="RuleBase" id="RU003355"/>
    </source>
</evidence>
<dbReference type="InterPro" id="IPR034202">
    <property type="entry name" value="Subtilisin_Carlsberg-like"/>
</dbReference>
<evidence type="ECO:0000313" key="15">
    <source>
        <dbReference type="Proteomes" id="UP000185568"/>
    </source>
</evidence>
<dbReference type="PRINTS" id="PR00723">
    <property type="entry name" value="SUBTILISIN"/>
</dbReference>
<feature type="active site" description="Charge relay system" evidence="11">
    <location>
        <position position="169"/>
    </location>
</feature>
<feature type="active site" description="Charge relay system" evidence="11">
    <location>
        <position position="332"/>
    </location>
</feature>
<gene>
    <name evidence="14" type="ORF">BTO30_01635</name>
</gene>
<dbReference type="GO" id="GO:0005576">
    <property type="term" value="C:extracellular region"/>
    <property type="evidence" value="ECO:0007669"/>
    <property type="project" value="UniProtKB-SubCell"/>
</dbReference>
<sequence>MIDLGTHKHLLALLFAALFFFIYTPDFSLANSADVRQAVILFDEKVNNELLEQYSESIDYVYEAIPAATITVTETQKKALSMAKDVESIEFDMPVKSSAQTVPYGYKLVGAEKRLPSTLTGKGIKIGILDSGIDTKHPDLAGRTAGGICLMDVIDAQACANTFNDDYGHGTHVAGIIAANNNTIGTVGIAPNASLYSIKVLDSNGFGTTSTMLKGIDYGIKQKLDILNISITTPDQDSALQKMLQQAYDSGILIIAAAGNIGEPAKSGSSTVQYPAKYESVIAVSSIDSSKKMDPGSSIGKEVELAAPGVNIYSTYPTSIQSSGYYHLTGTSMAAPYVTGMAALYMEKYPEMTNVQIRKLLQRNALDLGAAGRDAYFGYGLVQADLYPVEGEVKLPYTMDGKGKITIDTSMLASRFGKYHVYRGTSLVKKNAAADQFVDYASKGALSYHFYPVENGVKADIPAAMLKISNTGPALSDISTSIWYNRFVIYLHHEKILQGYQNNAIRPTSKITRGEAAILIGKALGYDGAVRKTRFTDVTDQVLASGYIEQLAQNKIITGFSDKTFRPYDEVSRAEMAILIAKAYKIKTSTVSTMKDLSANVTGYQYINGMINAGIVTGFADNTFRPGMKITRAEFAKFLSLTMNPDMR</sequence>
<dbReference type="PROSITE" id="PS00138">
    <property type="entry name" value="SUBTILASE_SER"/>
    <property type="match status" value="1"/>
</dbReference>
<dbReference type="RefSeq" id="WP_075396960.1">
    <property type="nucleotide sequence ID" value="NZ_MSDU01000003.1"/>
</dbReference>
<evidence type="ECO:0000313" key="14">
    <source>
        <dbReference type="EMBL" id="OLN24140.1"/>
    </source>
</evidence>
<evidence type="ECO:0000256" key="9">
    <source>
        <dbReference type="ARBA" id="ARBA00022825"/>
    </source>
</evidence>
<evidence type="ECO:0000256" key="7">
    <source>
        <dbReference type="ARBA" id="ARBA00022729"/>
    </source>
</evidence>
<dbReference type="InterPro" id="IPR023828">
    <property type="entry name" value="Peptidase_S8_Ser-AS"/>
</dbReference>
<dbReference type="InterPro" id="IPR000209">
    <property type="entry name" value="Peptidase_S8/S53_dom"/>
</dbReference>
<comment type="cofactor">
    <cofactor evidence="1">
        <name>Ca(2+)</name>
        <dbReference type="ChEBI" id="CHEBI:29108"/>
    </cofactor>
</comment>
<keyword evidence="8 11" id="KW-0378">Hydrolase</keyword>
<feature type="active site" description="Charge relay system" evidence="11">
    <location>
        <position position="130"/>
    </location>
</feature>
<protein>
    <recommendedName>
        <fullName evidence="13">SLH domain-containing protein</fullName>
    </recommendedName>
</protein>
<dbReference type="GO" id="GO:0006508">
    <property type="term" value="P:proteolysis"/>
    <property type="evidence" value="ECO:0007669"/>
    <property type="project" value="UniProtKB-KW"/>
</dbReference>
<dbReference type="PROSITE" id="PS00136">
    <property type="entry name" value="SUBTILASE_ASP"/>
    <property type="match status" value="1"/>
</dbReference>
<proteinExistence type="inferred from homology"/>
<dbReference type="PANTHER" id="PTHR43806:SF11">
    <property type="entry name" value="CEREVISIN-RELATED"/>
    <property type="match status" value="1"/>
</dbReference>
<dbReference type="PANTHER" id="PTHR43806">
    <property type="entry name" value="PEPTIDASE S8"/>
    <property type="match status" value="1"/>
</dbReference>
<comment type="caution">
    <text evidence="14">The sequence shown here is derived from an EMBL/GenBank/DDBJ whole genome shotgun (WGS) entry which is preliminary data.</text>
</comment>
<dbReference type="InterPro" id="IPR022398">
    <property type="entry name" value="Peptidase_S8_His-AS"/>
</dbReference>
<feature type="domain" description="SLH" evidence="13">
    <location>
        <begin position="531"/>
        <end position="594"/>
    </location>
</feature>
<dbReference type="EMBL" id="MSDU01000003">
    <property type="protein sequence ID" value="OLN24140.1"/>
    <property type="molecule type" value="Genomic_DNA"/>
</dbReference>
<name>A0A1Q8Q9X6_9BACI</name>